<dbReference type="CDD" id="cd00093">
    <property type="entry name" value="HTH_XRE"/>
    <property type="match status" value="1"/>
</dbReference>
<reference evidence="2" key="1">
    <citation type="submission" date="2021-04" db="EMBL/GenBank/DDBJ databases">
        <title>Sequencing of actinobacteria type strains.</title>
        <authorList>
            <person name="Nguyen G.-S."/>
            <person name="Wentzel A."/>
        </authorList>
    </citation>
    <scope>NUCLEOTIDE SEQUENCE</scope>
    <source>
        <strain evidence="2">DSM 42095</strain>
    </source>
</reference>
<evidence type="ECO:0000313" key="3">
    <source>
        <dbReference type="Proteomes" id="UP000675554"/>
    </source>
</evidence>
<organism evidence="2 3">
    <name type="scientific">Streptomyces daliensis</name>
    <dbReference type="NCBI Taxonomy" id="299421"/>
    <lineage>
        <taxon>Bacteria</taxon>
        <taxon>Bacillati</taxon>
        <taxon>Actinomycetota</taxon>
        <taxon>Actinomycetes</taxon>
        <taxon>Kitasatosporales</taxon>
        <taxon>Streptomycetaceae</taxon>
        <taxon>Streptomyces</taxon>
    </lineage>
</organism>
<accession>A0A8T4IW65</accession>
<keyword evidence="3" id="KW-1185">Reference proteome</keyword>
<dbReference type="InterPro" id="IPR010982">
    <property type="entry name" value="Lambda_DNA-bd_dom_sf"/>
</dbReference>
<sequence length="212" mass="23564">MNVGERIRERRQQLGWSQERLAIEACRAAGVSTDSLGRQEIYRYEKGTRTPRDWLGPIAQALGMSAQTLGGDQPADNGSLSGIWRSEYTYTSTGKGEVARYHFMVIREVGNRLHVESLPGSNDSSVFLDLTRDGQALTGTWTERTSVAGYYKGAVYHGALQLLVELTGRSATGMWVGFDKEFVVNSGPWSLYFETADTSRRALSRFNRSPTP</sequence>
<dbReference type="InterPro" id="IPR001387">
    <property type="entry name" value="Cro/C1-type_HTH"/>
</dbReference>
<comment type="caution">
    <text evidence="2">The sequence shown here is derived from an EMBL/GenBank/DDBJ whole genome shotgun (WGS) entry which is preliminary data.</text>
</comment>
<evidence type="ECO:0000313" key="2">
    <source>
        <dbReference type="EMBL" id="MBR7676671.1"/>
    </source>
</evidence>
<dbReference type="Gene3D" id="1.10.260.40">
    <property type="entry name" value="lambda repressor-like DNA-binding domains"/>
    <property type="match status" value="1"/>
</dbReference>
<feature type="domain" description="HTH cro/C1-type" evidence="1">
    <location>
        <begin position="7"/>
        <end position="69"/>
    </location>
</feature>
<name>A0A8T4IW65_9ACTN</name>
<dbReference type="Pfam" id="PF13560">
    <property type="entry name" value="HTH_31"/>
    <property type="match status" value="1"/>
</dbReference>
<dbReference type="SUPFAM" id="SSF47413">
    <property type="entry name" value="lambda repressor-like DNA-binding domains"/>
    <property type="match status" value="1"/>
</dbReference>
<dbReference type="SMART" id="SM00530">
    <property type="entry name" value="HTH_XRE"/>
    <property type="match status" value="1"/>
</dbReference>
<gene>
    <name evidence="2" type="ORF">KDA82_27430</name>
</gene>
<dbReference type="EMBL" id="JAGSMN010000714">
    <property type="protein sequence ID" value="MBR7676671.1"/>
    <property type="molecule type" value="Genomic_DNA"/>
</dbReference>
<dbReference type="GO" id="GO:0003677">
    <property type="term" value="F:DNA binding"/>
    <property type="evidence" value="ECO:0007669"/>
    <property type="project" value="InterPro"/>
</dbReference>
<protein>
    <submittedName>
        <fullName evidence="2">Helix-turn-helix transcriptional regulator</fullName>
    </submittedName>
</protein>
<proteinExistence type="predicted"/>
<dbReference type="Proteomes" id="UP000675554">
    <property type="component" value="Unassembled WGS sequence"/>
</dbReference>
<dbReference type="PROSITE" id="PS50943">
    <property type="entry name" value="HTH_CROC1"/>
    <property type="match status" value="1"/>
</dbReference>
<evidence type="ECO:0000259" key="1">
    <source>
        <dbReference type="PROSITE" id="PS50943"/>
    </source>
</evidence>
<dbReference type="AlphaFoldDB" id="A0A8T4IW65"/>